<evidence type="ECO:0000313" key="2">
    <source>
        <dbReference type="EMBL" id="MDN5205005.1"/>
    </source>
</evidence>
<dbReference type="Proteomes" id="UP001172082">
    <property type="component" value="Unassembled WGS sequence"/>
</dbReference>
<proteinExistence type="predicted"/>
<keyword evidence="3" id="KW-1185">Reference proteome</keyword>
<organism evidence="2 3">
    <name type="scientific">Splendidivirga corallicola</name>
    <dbReference type="NCBI Taxonomy" id="3051826"/>
    <lineage>
        <taxon>Bacteria</taxon>
        <taxon>Pseudomonadati</taxon>
        <taxon>Bacteroidota</taxon>
        <taxon>Cytophagia</taxon>
        <taxon>Cytophagales</taxon>
        <taxon>Splendidivirgaceae</taxon>
        <taxon>Splendidivirga</taxon>
    </lineage>
</organism>
<feature type="transmembrane region" description="Helical" evidence="1">
    <location>
        <begin position="47"/>
        <end position="67"/>
    </location>
</feature>
<gene>
    <name evidence="2" type="ORF">QQ008_26685</name>
</gene>
<dbReference type="RefSeq" id="WP_346755029.1">
    <property type="nucleotide sequence ID" value="NZ_JAUJEA010000014.1"/>
</dbReference>
<evidence type="ECO:0000313" key="3">
    <source>
        <dbReference type="Proteomes" id="UP001172082"/>
    </source>
</evidence>
<reference evidence="2" key="1">
    <citation type="submission" date="2023-06" db="EMBL/GenBank/DDBJ databases">
        <title>Genomic of Parafulvivirga corallium.</title>
        <authorList>
            <person name="Wang G."/>
        </authorList>
    </citation>
    <scope>NUCLEOTIDE SEQUENCE</scope>
    <source>
        <strain evidence="2">BMA10</strain>
    </source>
</reference>
<keyword evidence="1" id="KW-0812">Transmembrane</keyword>
<keyword evidence="1" id="KW-0472">Membrane</keyword>
<protein>
    <submittedName>
        <fullName evidence="2">Uncharacterized protein</fullName>
    </submittedName>
</protein>
<dbReference type="EMBL" id="JAUJEA010000014">
    <property type="protein sequence ID" value="MDN5205005.1"/>
    <property type="molecule type" value="Genomic_DNA"/>
</dbReference>
<keyword evidence="1" id="KW-1133">Transmembrane helix</keyword>
<name>A0ABT8L034_9BACT</name>
<sequence length="147" mass="17393">MKPFKLDDIEKKNLFTTPDRYFEKLPNRIQEQVTTKKSIWKFPVMKFSLRYALPALVVVFGLYLAFFKVKSDDIDPNALLADVTIEDMIVYLENNDISTEEILENIDIENLSIDMIEEDVDLLENMDLESDELEEIFQEYDISEEYF</sequence>
<accession>A0ABT8L034</accession>
<comment type="caution">
    <text evidence="2">The sequence shown here is derived from an EMBL/GenBank/DDBJ whole genome shotgun (WGS) entry which is preliminary data.</text>
</comment>
<evidence type="ECO:0000256" key="1">
    <source>
        <dbReference type="SAM" id="Phobius"/>
    </source>
</evidence>